<keyword evidence="1" id="KW-0472">Membrane</keyword>
<gene>
    <name evidence="2" type="ORF">NITFAB_1833</name>
</gene>
<protein>
    <submittedName>
        <fullName evidence="2">Uncharacterized protein</fullName>
    </submittedName>
</protein>
<sequence length="61" mass="6699">MNKLSATDKPDNLNDQPVSRYARAREIAVIVIHELFIALLAGFVGLGVYQFILMLGLIPAT</sequence>
<keyword evidence="1" id="KW-1133">Transmembrane helix</keyword>
<organism evidence="2">
    <name type="scientific">Candidatus Nitrotoga fabula</name>
    <dbReference type="NCBI Taxonomy" id="2182327"/>
    <lineage>
        <taxon>Bacteria</taxon>
        <taxon>Pseudomonadati</taxon>
        <taxon>Pseudomonadota</taxon>
        <taxon>Betaproteobacteria</taxon>
        <taxon>Nitrosomonadales</taxon>
        <taxon>Gallionellaceae</taxon>
        <taxon>Candidatus Nitrotoga</taxon>
    </lineage>
</organism>
<keyword evidence="1" id="KW-0812">Transmembrane</keyword>
<evidence type="ECO:0000313" key="2">
    <source>
        <dbReference type="EMBL" id="SPS06243.1"/>
    </source>
</evidence>
<feature type="transmembrane region" description="Helical" evidence="1">
    <location>
        <begin position="27"/>
        <end position="52"/>
    </location>
</feature>
<name>A0A2X0QVK1_9PROT</name>
<reference evidence="2" key="1">
    <citation type="submission" date="2018-05" db="EMBL/GenBank/DDBJ databases">
        <authorList>
            <person name="Lanie J.A."/>
            <person name="Ng W.-L."/>
            <person name="Kazmierczak K.M."/>
            <person name="Andrzejewski T.M."/>
            <person name="Davidsen T.M."/>
            <person name="Wayne K.J."/>
            <person name="Tettelin H."/>
            <person name="Glass J.I."/>
            <person name="Rusch D."/>
            <person name="Podicherti R."/>
            <person name="Tsui H.-C.T."/>
            <person name="Winkler M.E."/>
        </authorList>
    </citation>
    <scope>NUCLEOTIDE SEQUENCE</scope>
    <source>
        <strain evidence="2">KNB</strain>
    </source>
</reference>
<evidence type="ECO:0000256" key="1">
    <source>
        <dbReference type="SAM" id="Phobius"/>
    </source>
</evidence>
<accession>A0A2X0QVK1</accession>
<dbReference type="AlphaFoldDB" id="A0A2X0QVK1"/>
<proteinExistence type="predicted"/>
<dbReference type="EMBL" id="LS423452">
    <property type="protein sequence ID" value="SPS06243.1"/>
    <property type="molecule type" value="Genomic_DNA"/>
</dbReference>